<protein>
    <submittedName>
        <fullName evidence="1">Uncharacterized protein</fullName>
    </submittedName>
</protein>
<keyword evidence="2" id="KW-1185">Reference proteome</keyword>
<reference evidence="1 2" key="1">
    <citation type="submission" date="2019-02" db="EMBL/GenBank/DDBJ databases">
        <title>Deep-cultivation of Planctomycetes and their phenomic and genomic characterization uncovers novel biology.</title>
        <authorList>
            <person name="Wiegand S."/>
            <person name="Jogler M."/>
            <person name="Boedeker C."/>
            <person name="Pinto D."/>
            <person name="Vollmers J."/>
            <person name="Rivas-Marin E."/>
            <person name="Kohn T."/>
            <person name="Peeters S.H."/>
            <person name="Heuer A."/>
            <person name="Rast P."/>
            <person name="Oberbeckmann S."/>
            <person name="Bunk B."/>
            <person name="Jeske O."/>
            <person name="Meyerdierks A."/>
            <person name="Storesund J.E."/>
            <person name="Kallscheuer N."/>
            <person name="Luecker S."/>
            <person name="Lage O.M."/>
            <person name="Pohl T."/>
            <person name="Merkel B.J."/>
            <person name="Hornburger P."/>
            <person name="Mueller R.-W."/>
            <person name="Bruemmer F."/>
            <person name="Labrenz M."/>
            <person name="Spormann A.M."/>
            <person name="Op Den Camp H."/>
            <person name="Overmann J."/>
            <person name="Amann R."/>
            <person name="Jetten M.S.M."/>
            <person name="Mascher T."/>
            <person name="Medema M.H."/>
            <person name="Devos D.P."/>
            <person name="Kaster A.-K."/>
            <person name="Ovreas L."/>
            <person name="Rohde M."/>
            <person name="Galperin M.Y."/>
            <person name="Jogler C."/>
        </authorList>
    </citation>
    <scope>NUCLEOTIDE SEQUENCE [LARGE SCALE GENOMIC DNA]</scope>
    <source>
        <strain evidence="1 2">Mal64</strain>
    </source>
</reference>
<dbReference type="AlphaFoldDB" id="A0A5C5ZTH0"/>
<comment type="caution">
    <text evidence="1">The sequence shown here is derived from an EMBL/GenBank/DDBJ whole genome shotgun (WGS) entry which is preliminary data.</text>
</comment>
<sequence>MHRIACFGFLATPPIAFPLVHTNSNTALAPGVSPGARFTPGAYALRLAVGD</sequence>
<accession>A0A5C5ZTH0</accession>
<organism evidence="1 2">
    <name type="scientific">Pseudobythopirellula maris</name>
    <dbReference type="NCBI Taxonomy" id="2527991"/>
    <lineage>
        <taxon>Bacteria</taxon>
        <taxon>Pseudomonadati</taxon>
        <taxon>Planctomycetota</taxon>
        <taxon>Planctomycetia</taxon>
        <taxon>Pirellulales</taxon>
        <taxon>Lacipirellulaceae</taxon>
        <taxon>Pseudobythopirellula</taxon>
    </lineage>
</organism>
<proteinExistence type="predicted"/>
<dbReference type="EMBL" id="SJPQ01000001">
    <property type="protein sequence ID" value="TWT90540.1"/>
    <property type="molecule type" value="Genomic_DNA"/>
</dbReference>
<dbReference type="Proteomes" id="UP000315440">
    <property type="component" value="Unassembled WGS sequence"/>
</dbReference>
<evidence type="ECO:0000313" key="1">
    <source>
        <dbReference type="EMBL" id="TWT90540.1"/>
    </source>
</evidence>
<gene>
    <name evidence="1" type="ORF">Mal64_09320</name>
</gene>
<evidence type="ECO:0000313" key="2">
    <source>
        <dbReference type="Proteomes" id="UP000315440"/>
    </source>
</evidence>
<name>A0A5C5ZTH0_9BACT</name>